<gene>
    <name evidence="2" type="ORF">L332_02300</name>
</gene>
<keyword evidence="3" id="KW-1185">Reference proteome</keyword>
<evidence type="ECO:0000313" key="3">
    <source>
        <dbReference type="Proteomes" id="UP000016462"/>
    </source>
</evidence>
<dbReference type="AlphaFoldDB" id="U1LLX1"/>
<proteinExistence type="predicted"/>
<dbReference type="InterPro" id="IPR009839">
    <property type="entry name" value="SseB_N"/>
</dbReference>
<accession>U1LLX1</accession>
<sequence>MAELVDNDRVRRAVAAFAAEPKHETMLDVLRACLTGELLLDVTGSELNISEGRLHTGSKLRINQRVGPDGQRALLAFTSNDEIARIHPEGTRYQSIGQPAAAVLELARRQGAAWLYIDPAEKTAALSAADIDFALRHPRNDRLSAAIAAVDAGTAPRAEAITALVAEGPLLLAGQRAEGQGDDEPPQLRVTRRDDGSMALLAFTSAPEILARDPQDGIVTTTTTHVLEQLQQGPFASIVINPAGPWIELRREELVAAG</sequence>
<dbReference type="OrthoDB" id="5116169at2"/>
<dbReference type="RefSeq" id="WP_021011525.1">
    <property type="nucleotide sequence ID" value="NZ_ASHR01000035.1"/>
</dbReference>
<evidence type="ECO:0000313" key="2">
    <source>
        <dbReference type="EMBL" id="ERG63284.1"/>
    </source>
</evidence>
<organism evidence="2 3">
    <name type="scientific">Agrococcus pavilionensis RW1</name>
    <dbReference type="NCBI Taxonomy" id="1330458"/>
    <lineage>
        <taxon>Bacteria</taxon>
        <taxon>Bacillati</taxon>
        <taxon>Actinomycetota</taxon>
        <taxon>Actinomycetes</taxon>
        <taxon>Micrococcales</taxon>
        <taxon>Microbacteriaceae</taxon>
        <taxon>Agrococcus</taxon>
    </lineage>
</organism>
<dbReference type="EMBL" id="ASHR01000035">
    <property type="protein sequence ID" value="ERG63284.1"/>
    <property type="molecule type" value="Genomic_DNA"/>
</dbReference>
<reference evidence="2 3" key="1">
    <citation type="journal article" date="2013" name="Genome Announc.">
        <title>First draft genome sequence from a member of the genus agrococcus, isolated from modern microbialites.</title>
        <authorList>
            <person name="White R.A.III."/>
            <person name="Grassa C.J."/>
            <person name="Suttle C.A."/>
        </authorList>
    </citation>
    <scope>NUCLEOTIDE SEQUENCE [LARGE SCALE GENOMIC DNA]</scope>
    <source>
        <strain evidence="2 3">RW1</strain>
    </source>
</reference>
<protein>
    <recommendedName>
        <fullName evidence="1">SseB protein N-terminal domain-containing protein</fullName>
    </recommendedName>
</protein>
<name>U1LLX1_9MICO</name>
<feature type="domain" description="SseB protein N-terminal" evidence="1">
    <location>
        <begin position="11"/>
        <end position="129"/>
    </location>
</feature>
<feature type="domain" description="SseB protein N-terminal" evidence="1">
    <location>
        <begin position="143"/>
        <end position="254"/>
    </location>
</feature>
<dbReference type="Proteomes" id="UP000016462">
    <property type="component" value="Unassembled WGS sequence"/>
</dbReference>
<dbReference type="Pfam" id="PF07179">
    <property type="entry name" value="SseB"/>
    <property type="match status" value="2"/>
</dbReference>
<evidence type="ECO:0000259" key="1">
    <source>
        <dbReference type="Pfam" id="PF07179"/>
    </source>
</evidence>
<comment type="caution">
    <text evidence="2">The sequence shown here is derived from an EMBL/GenBank/DDBJ whole genome shotgun (WGS) entry which is preliminary data.</text>
</comment>